<gene>
    <name evidence="4" type="ORF">ACFPIH_42060</name>
</gene>
<keyword evidence="2" id="KW-0812">Transmembrane</keyword>
<dbReference type="RefSeq" id="WP_381183270.1">
    <property type="nucleotide sequence ID" value="NZ_JBHSFK010000039.1"/>
</dbReference>
<feature type="compositionally biased region" description="Basic and acidic residues" evidence="1">
    <location>
        <begin position="56"/>
        <end position="69"/>
    </location>
</feature>
<dbReference type="EMBL" id="JBHSFK010000039">
    <property type="protein sequence ID" value="MFC4505964.1"/>
    <property type="molecule type" value="Genomic_DNA"/>
</dbReference>
<keyword evidence="5" id="KW-1185">Reference proteome</keyword>
<feature type="domain" description="Ricin B lectin" evidence="3">
    <location>
        <begin position="111"/>
        <end position="247"/>
    </location>
</feature>
<dbReference type="InterPro" id="IPR000772">
    <property type="entry name" value="Ricin_B_lectin"/>
</dbReference>
<evidence type="ECO:0000313" key="4">
    <source>
        <dbReference type="EMBL" id="MFC4505964.1"/>
    </source>
</evidence>
<protein>
    <submittedName>
        <fullName evidence="4">RICIN domain-containing protein</fullName>
    </submittedName>
</protein>
<feature type="compositionally biased region" description="Low complexity" evidence="1">
    <location>
        <begin position="21"/>
        <end position="39"/>
    </location>
</feature>
<comment type="caution">
    <text evidence="4">The sequence shown here is derived from an EMBL/GenBank/DDBJ whole genome shotgun (WGS) entry which is preliminary data.</text>
</comment>
<dbReference type="Proteomes" id="UP001595839">
    <property type="component" value="Unassembled WGS sequence"/>
</dbReference>
<organism evidence="4 5">
    <name type="scientific">Streptomyces vulcanius</name>
    <dbReference type="NCBI Taxonomy" id="1441876"/>
    <lineage>
        <taxon>Bacteria</taxon>
        <taxon>Bacillati</taxon>
        <taxon>Actinomycetota</taxon>
        <taxon>Actinomycetes</taxon>
        <taxon>Kitasatosporales</taxon>
        <taxon>Streptomycetaceae</taxon>
        <taxon>Streptomyces</taxon>
    </lineage>
</organism>
<evidence type="ECO:0000313" key="5">
    <source>
        <dbReference type="Proteomes" id="UP001595839"/>
    </source>
</evidence>
<evidence type="ECO:0000256" key="2">
    <source>
        <dbReference type="SAM" id="Phobius"/>
    </source>
</evidence>
<evidence type="ECO:0000256" key="1">
    <source>
        <dbReference type="SAM" id="MobiDB-lite"/>
    </source>
</evidence>
<dbReference type="InterPro" id="IPR035992">
    <property type="entry name" value="Ricin_B-like_lectins"/>
</dbReference>
<reference evidence="5" key="1">
    <citation type="journal article" date="2019" name="Int. J. Syst. Evol. Microbiol.">
        <title>The Global Catalogue of Microorganisms (GCM) 10K type strain sequencing project: providing services to taxonomists for standard genome sequencing and annotation.</title>
        <authorList>
            <consortium name="The Broad Institute Genomics Platform"/>
            <consortium name="The Broad Institute Genome Sequencing Center for Infectious Disease"/>
            <person name="Wu L."/>
            <person name="Ma J."/>
        </authorList>
    </citation>
    <scope>NUCLEOTIDE SEQUENCE [LARGE SCALE GENOMIC DNA]</scope>
    <source>
        <strain evidence="5">CGMCC 4.7177</strain>
    </source>
</reference>
<dbReference type="SUPFAM" id="SSF50370">
    <property type="entry name" value="Ricin B-like lectins"/>
    <property type="match status" value="1"/>
</dbReference>
<dbReference type="CDD" id="cd00161">
    <property type="entry name" value="beta-trefoil_Ricin-like"/>
    <property type="match status" value="1"/>
</dbReference>
<feature type="region of interest" description="Disordered" evidence="1">
    <location>
        <begin position="21"/>
        <end position="69"/>
    </location>
</feature>
<keyword evidence="2" id="KW-1133">Transmembrane helix</keyword>
<accession>A0ABV9B1Q5</accession>
<proteinExistence type="predicted"/>
<name>A0ABV9B1Q5_9ACTN</name>
<dbReference type="PROSITE" id="PS50231">
    <property type="entry name" value="RICIN_B_LECTIN"/>
    <property type="match status" value="1"/>
</dbReference>
<dbReference type="Pfam" id="PF00652">
    <property type="entry name" value="Ricin_B_lectin"/>
    <property type="match status" value="1"/>
</dbReference>
<sequence length="251" mass="26648">MADTTFVQRLSLTGLPPWFEAASAPEEPSPSAAKPAASARFPSRTGGEIPTRFHRNTAEQKHSSKENPEIMRSTLRKKLGGLAAAALLAVAGLAATAPSANAQPVPAASAFTPIKNVGNGLCLQPAGGSTQEFAAIVQETCVSGSLAQGWSYTEVGTNHYRFLNQLSGYCFDAFDGAFDGGRLLQGTCTWISNEEFNTDTALPDVVTLESRVGFRDTGFCIDVPESQNTRGLAMQIWGCNGTLAQRWIVGF</sequence>
<evidence type="ECO:0000259" key="3">
    <source>
        <dbReference type="Pfam" id="PF00652"/>
    </source>
</evidence>
<dbReference type="Gene3D" id="2.80.10.50">
    <property type="match status" value="1"/>
</dbReference>
<feature type="transmembrane region" description="Helical" evidence="2">
    <location>
        <begin position="79"/>
        <end position="97"/>
    </location>
</feature>
<keyword evidence="2" id="KW-0472">Membrane</keyword>